<protein>
    <submittedName>
        <fullName evidence="8">SARP family transcriptional regulator</fullName>
    </submittedName>
</protein>
<comment type="similarity">
    <text evidence="1">Belongs to the AfsR/DnrI/RedD regulatory family.</text>
</comment>
<dbReference type="GO" id="GO:0043531">
    <property type="term" value="F:ADP binding"/>
    <property type="evidence" value="ECO:0007669"/>
    <property type="project" value="InterPro"/>
</dbReference>
<dbReference type="PANTHER" id="PTHR35807:SF1">
    <property type="entry name" value="TRANSCRIPTIONAL REGULATOR REDD"/>
    <property type="match status" value="1"/>
</dbReference>
<dbReference type="Pfam" id="PF00486">
    <property type="entry name" value="Trans_reg_C"/>
    <property type="match status" value="1"/>
</dbReference>
<evidence type="ECO:0000256" key="3">
    <source>
        <dbReference type="ARBA" id="ARBA00023125"/>
    </source>
</evidence>
<name>A0A919MY57_9ACTN</name>
<dbReference type="InterPro" id="IPR001867">
    <property type="entry name" value="OmpR/PhoB-type_DNA-bd"/>
</dbReference>
<dbReference type="SUPFAM" id="SSF52540">
    <property type="entry name" value="P-loop containing nucleoside triphosphate hydrolases"/>
    <property type="match status" value="1"/>
</dbReference>
<evidence type="ECO:0000256" key="1">
    <source>
        <dbReference type="ARBA" id="ARBA00005820"/>
    </source>
</evidence>
<evidence type="ECO:0000259" key="7">
    <source>
        <dbReference type="PROSITE" id="PS51755"/>
    </source>
</evidence>
<comment type="caution">
    <text evidence="8">The sequence shown here is derived from an EMBL/GenBank/DDBJ whole genome shotgun (WGS) entry which is preliminary data.</text>
</comment>
<dbReference type="PRINTS" id="PR00364">
    <property type="entry name" value="DISEASERSIST"/>
</dbReference>
<organism evidence="8 9">
    <name type="scientific">Paractinoplanes rishiriensis</name>
    <dbReference type="NCBI Taxonomy" id="1050105"/>
    <lineage>
        <taxon>Bacteria</taxon>
        <taxon>Bacillati</taxon>
        <taxon>Actinomycetota</taxon>
        <taxon>Actinomycetes</taxon>
        <taxon>Micromonosporales</taxon>
        <taxon>Micromonosporaceae</taxon>
        <taxon>Paractinoplanes</taxon>
    </lineage>
</organism>
<keyword evidence="3 6" id="KW-0238">DNA-binding</keyword>
<dbReference type="SMART" id="SM00028">
    <property type="entry name" value="TPR"/>
    <property type="match status" value="5"/>
</dbReference>
<dbReference type="GO" id="GO:0006355">
    <property type="term" value="P:regulation of DNA-templated transcription"/>
    <property type="evidence" value="ECO:0007669"/>
    <property type="project" value="InterPro"/>
</dbReference>
<evidence type="ECO:0000256" key="6">
    <source>
        <dbReference type="PROSITE-ProRule" id="PRU01091"/>
    </source>
</evidence>
<evidence type="ECO:0000313" key="8">
    <source>
        <dbReference type="EMBL" id="GIE96590.1"/>
    </source>
</evidence>
<dbReference type="Pfam" id="PF03704">
    <property type="entry name" value="BTAD"/>
    <property type="match status" value="1"/>
</dbReference>
<dbReference type="SMART" id="SM00862">
    <property type="entry name" value="Trans_reg_C"/>
    <property type="match status" value="1"/>
</dbReference>
<dbReference type="Proteomes" id="UP000636960">
    <property type="component" value="Unassembled WGS sequence"/>
</dbReference>
<dbReference type="Pfam" id="PF13424">
    <property type="entry name" value="TPR_12"/>
    <property type="match status" value="2"/>
</dbReference>
<dbReference type="PANTHER" id="PTHR35807">
    <property type="entry name" value="TRANSCRIPTIONAL REGULATOR REDD-RELATED"/>
    <property type="match status" value="1"/>
</dbReference>
<dbReference type="SUPFAM" id="SSF48452">
    <property type="entry name" value="TPR-like"/>
    <property type="match status" value="2"/>
</dbReference>
<feature type="repeat" description="TPR" evidence="5">
    <location>
        <begin position="747"/>
        <end position="780"/>
    </location>
</feature>
<dbReference type="SMART" id="SM01043">
    <property type="entry name" value="BTAD"/>
    <property type="match status" value="1"/>
</dbReference>
<dbReference type="PROSITE" id="PS50005">
    <property type="entry name" value="TPR"/>
    <property type="match status" value="2"/>
</dbReference>
<dbReference type="SUPFAM" id="SSF46894">
    <property type="entry name" value="C-terminal effector domain of the bipartite response regulators"/>
    <property type="match status" value="1"/>
</dbReference>
<dbReference type="InterPro" id="IPR016032">
    <property type="entry name" value="Sig_transdc_resp-reg_C-effctor"/>
</dbReference>
<feature type="DNA-binding region" description="OmpR/PhoB-type" evidence="6">
    <location>
        <begin position="1"/>
        <end position="93"/>
    </location>
</feature>
<evidence type="ECO:0000313" key="9">
    <source>
        <dbReference type="Proteomes" id="UP000636960"/>
    </source>
</evidence>
<dbReference type="InterPro" id="IPR036388">
    <property type="entry name" value="WH-like_DNA-bd_sf"/>
</dbReference>
<dbReference type="AlphaFoldDB" id="A0A919MY57"/>
<reference evidence="8" key="1">
    <citation type="submission" date="2021-01" db="EMBL/GenBank/DDBJ databases">
        <title>Whole genome shotgun sequence of Actinoplanes rishiriensis NBRC 108556.</title>
        <authorList>
            <person name="Komaki H."/>
            <person name="Tamura T."/>
        </authorList>
    </citation>
    <scope>NUCLEOTIDE SEQUENCE</scope>
    <source>
        <strain evidence="8">NBRC 108556</strain>
    </source>
</reference>
<dbReference type="Gene3D" id="3.40.50.300">
    <property type="entry name" value="P-loop containing nucleotide triphosphate hydrolases"/>
    <property type="match status" value="1"/>
</dbReference>
<keyword evidence="9" id="KW-1185">Reference proteome</keyword>
<feature type="repeat" description="TPR" evidence="5">
    <location>
        <begin position="827"/>
        <end position="860"/>
    </location>
</feature>
<dbReference type="InterPro" id="IPR019734">
    <property type="entry name" value="TPR_rpt"/>
</dbReference>
<dbReference type="GO" id="GO:0000160">
    <property type="term" value="P:phosphorelay signal transduction system"/>
    <property type="evidence" value="ECO:0007669"/>
    <property type="project" value="InterPro"/>
</dbReference>
<evidence type="ECO:0000256" key="4">
    <source>
        <dbReference type="ARBA" id="ARBA00023163"/>
    </source>
</evidence>
<dbReference type="PROSITE" id="PS51755">
    <property type="entry name" value="OMPR_PHOB"/>
    <property type="match status" value="1"/>
</dbReference>
<dbReference type="CDD" id="cd15831">
    <property type="entry name" value="BTAD"/>
    <property type="match status" value="1"/>
</dbReference>
<evidence type="ECO:0000256" key="2">
    <source>
        <dbReference type="ARBA" id="ARBA00023015"/>
    </source>
</evidence>
<keyword evidence="4" id="KW-0804">Transcription</keyword>
<evidence type="ECO:0000256" key="5">
    <source>
        <dbReference type="PROSITE-ProRule" id="PRU00339"/>
    </source>
</evidence>
<gene>
    <name evidence="8" type="ORF">Ari01nite_40550</name>
</gene>
<dbReference type="InterPro" id="IPR011990">
    <property type="entry name" value="TPR-like_helical_dom_sf"/>
</dbReference>
<dbReference type="InterPro" id="IPR051677">
    <property type="entry name" value="AfsR-DnrI-RedD_regulator"/>
</dbReference>
<dbReference type="Gene3D" id="1.10.10.10">
    <property type="entry name" value="Winged helix-like DNA-binding domain superfamily/Winged helix DNA-binding domain"/>
    <property type="match status" value="1"/>
</dbReference>
<dbReference type="EMBL" id="BOMV01000048">
    <property type="protein sequence ID" value="GIE96590.1"/>
    <property type="molecule type" value="Genomic_DNA"/>
</dbReference>
<keyword evidence="5" id="KW-0802">TPR repeat</keyword>
<proteinExistence type="inferred from homology"/>
<dbReference type="Gene3D" id="1.25.40.10">
    <property type="entry name" value="Tetratricopeptide repeat domain"/>
    <property type="match status" value="3"/>
</dbReference>
<feature type="domain" description="OmpR/PhoB-type" evidence="7">
    <location>
        <begin position="1"/>
        <end position="93"/>
    </location>
</feature>
<accession>A0A919MY57</accession>
<dbReference type="InterPro" id="IPR005158">
    <property type="entry name" value="BTAD"/>
</dbReference>
<dbReference type="GO" id="GO:0003677">
    <property type="term" value="F:DNA binding"/>
    <property type="evidence" value="ECO:0007669"/>
    <property type="project" value="UniProtKB-UniRule"/>
</dbReference>
<dbReference type="InterPro" id="IPR027417">
    <property type="entry name" value="P-loop_NTPase"/>
</dbReference>
<keyword evidence="2" id="KW-0805">Transcription regulation</keyword>
<sequence length="916" mass="98383">MDFRILGPLDTLVCGQAARRQQLAVLAVLVVDAGRAVPVDTLVDRVWDGQPPPQARRTLHTHITRIRRLLEAAADGAEPVRLLRGAGGYLLDTEPDTVDLHRFQRLVDRARRLDPDDPERAVLLRTALDLWSSEPLAGLTGAWADRMRESWRQQWLDAVVDWGPAETRAGNPGAVIARLSGLVTEYPLVEPLAAALMRAQYAAGRAAEALDHYTTVRQQLAEELGTDPGTELRQLHQAILRGDLESPAKPRADVPAQLPVGVRGFTGRTEALAELNAVLAGSTPPAVPICVVSGTAGVGKTALAVHWAHQVAARFPDGQLYLNLRGFDPGGSAMRPAEAVRAFLDGWQVPPQRIPSSPAAQESLYRSMFAGRRVLVVLDNAREAEQVRPLLPGTPGCLVVVTSRDQLSGLVAIEGAHPVPLDLLPADEARELLAGRLGTTRAAAEPEAVDRIAASCARLPLALAIVAARAVTNPVRSLGVLAADLGGLDAFDGGERVADVRAVFSWSYRILSPAAGRLFRLLGLRAGPDLSLAAAASLAGVPTSEVRPLLVELTRAHLVAEHSQARYAMHDLLRAYATELSGSLDAPADRLAAQRRVLGHLLHSASAATMLLNRHRNQIALVAADPGVTAERFTDHAEALTWFVAERAVLLAAVEQAAAIGLPVHSWQLVWALATFMERQGHWQEWFAAQQIGLAAARDADDRTGQVHGHRFLATAAIRLGRLDEARTHLRQTIALAGELGAGPLAAFAHMTLAHSYAEQGEYDTALDSLGQAIALYRANGRRAGEADALSAAAWCHIQRGEHESALTICKQALVLDEEIGNLPGAAATWDSLGYARHHLGEYPDAIADYGRAIDLYRRLGDRRGEADTLDRLGDTHDAAGDAKAARVAWQAAVDILDEQDQQGATDIHVKLRSSF</sequence>
<dbReference type="RefSeq" id="WP_239162873.1">
    <property type="nucleotide sequence ID" value="NZ_BOMV01000048.1"/>
</dbReference>